<dbReference type="EMBL" id="KN293992">
    <property type="protein sequence ID" value="KGQ02081.1"/>
    <property type="molecule type" value="Genomic_DNA"/>
</dbReference>
<evidence type="ECO:0000313" key="2">
    <source>
        <dbReference type="Proteomes" id="UP000002059"/>
    </source>
</evidence>
<reference evidence="1 2" key="1">
    <citation type="journal article" date="2011" name="PLoS Genet.">
        <title>Comparative genomic analysis of human fungal pathogens causing paracoccidioidomycosis.</title>
        <authorList>
            <person name="Desjardins C.A."/>
            <person name="Champion M.D."/>
            <person name="Holder J.W."/>
            <person name="Muszewska A."/>
            <person name="Goldberg J."/>
            <person name="Bailao A.M."/>
            <person name="Brigido M.M."/>
            <person name="Ferreira M.E."/>
            <person name="Garcia A.M."/>
            <person name="Grynberg M."/>
            <person name="Gujja S."/>
            <person name="Heiman D.I."/>
            <person name="Henn M.R."/>
            <person name="Kodira C.D."/>
            <person name="Leon-Narvaez H."/>
            <person name="Longo L.V."/>
            <person name="Ma L.J."/>
            <person name="Malavazi I."/>
            <person name="Matsuo A.L."/>
            <person name="Morais F.V."/>
            <person name="Pereira M."/>
            <person name="Rodriguez-Brito S."/>
            <person name="Sakthikumar S."/>
            <person name="Salem-Izacc S.M."/>
            <person name="Sykes S.M."/>
            <person name="Teixeira M.M."/>
            <person name="Vallejo M.C."/>
            <person name="Walter M.E."/>
            <person name="Yandava C."/>
            <person name="Young S."/>
            <person name="Zeng Q."/>
            <person name="Zucker J."/>
            <person name="Felipe M.S."/>
            <person name="Goldman G.H."/>
            <person name="Haas B.J."/>
            <person name="McEwen J.G."/>
            <person name="Nino-Vega G."/>
            <person name="Puccia R."/>
            <person name="San-Blas G."/>
            <person name="Soares C.M."/>
            <person name="Birren B.W."/>
            <person name="Cuomo C.A."/>
        </authorList>
    </citation>
    <scope>NUCLEOTIDE SEQUENCE [LARGE SCALE GENOMIC DNA]</scope>
    <source>
        <strain evidence="2">ATCC MYA-826 / Pb01</strain>
    </source>
</reference>
<dbReference type="HOGENOM" id="CLU_2334194_0_0_1"/>
<evidence type="ECO:0000313" key="1">
    <source>
        <dbReference type="EMBL" id="KGQ02081.1"/>
    </source>
</evidence>
<dbReference type="RefSeq" id="XP_015703546.1">
    <property type="nucleotide sequence ID" value="XM_015846742.1"/>
</dbReference>
<gene>
    <name evidence="1" type="ORF">PAAG_11030</name>
</gene>
<dbReference type="AlphaFoldDB" id="A0A0A2V2R9"/>
<keyword evidence="2" id="KW-1185">Reference proteome</keyword>
<accession>A0A0A2V2R9</accession>
<proteinExistence type="predicted"/>
<dbReference type="KEGG" id="pbl:PAAG_11030"/>
<dbReference type="GeneID" id="26970174"/>
<sequence>MELREGVMSSQASTDDLMNLSLGAVIPSTCYIKLINQTEVNQQKEQGLYLRCEAKGHMIKSYLFKPPRHPATLMIAKVIPKPVLNNNDVDMSEDSEKE</sequence>
<dbReference type="VEuPathDB" id="FungiDB:PAAG_11030"/>
<protein>
    <submittedName>
        <fullName evidence="1">Uncharacterized protein</fullName>
    </submittedName>
</protein>
<name>A0A0A2V2R9_PARBA</name>
<dbReference type="Proteomes" id="UP000002059">
    <property type="component" value="Partially assembled WGS sequence"/>
</dbReference>
<organism evidence="1 2">
    <name type="scientific">Paracoccidioides lutzii (strain ATCC MYA-826 / Pb01)</name>
    <name type="common">Paracoccidioides brasiliensis</name>
    <dbReference type="NCBI Taxonomy" id="502779"/>
    <lineage>
        <taxon>Eukaryota</taxon>
        <taxon>Fungi</taxon>
        <taxon>Dikarya</taxon>
        <taxon>Ascomycota</taxon>
        <taxon>Pezizomycotina</taxon>
        <taxon>Eurotiomycetes</taxon>
        <taxon>Eurotiomycetidae</taxon>
        <taxon>Onygenales</taxon>
        <taxon>Ajellomycetaceae</taxon>
        <taxon>Paracoccidioides</taxon>
    </lineage>
</organism>